<keyword evidence="3" id="KW-0732">Signal</keyword>
<evidence type="ECO:0000256" key="3">
    <source>
        <dbReference type="SAM" id="SignalP"/>
    </source>
</evidence>
<evidence type="ECO:0000256" key="1">
    <source>
        <dbReference type="SAM" id="MobiDB-lite"/>
    </source>
</evidence>
<feature type="transmembrane region" description="Helical" evidence="2">
    <location>
        <begin position="271"/>
        <end position="292"/>
    </location>
</feature>
<feature type="region of interest" description="Disordered" evidence="1">
    <location>
        <begin position="224"/>
        <end position="254"/>
    </location>
</feature>
<accession>A0A023BBA8</accession>
<feature type="region of interest" description="Disordered" evidence="1">
    <location>
        <begin position="301"/>
        <end position="323"/>
    </location>
</feature>
<evidence type="ECO:0000313" key="5">
    <source>
        <dbReference type="Proteomes" id="UP000019763"/>
    </source>
</evidence>
<dbReference type="RefSeq" id="XP_011134432.1">
    <property type="nucleotide sequence ID" value="XM_011136130.1"/>
</dbReference>
<keyword evidence="5" id="KW-1185">Reference proteome</keyword>
<feature type="compositionally biased region" description="Low complexity" evidence="1">
    <location>
        <begin position="225"/>
        <end position="241"/>
    </location>
</feature>
<protein>
    <submittedName>
        <fullName evidence="4">Transmembrane protein</fullName>
    </submittedName>
</protein>
<proteinExistence type="predicted"/>
<organism evidence="4 5">
    <name type="scientific">Gregarina niphandrodes</name>
    <name type="common">Septate eugregarine</name>
    <dbReference type="NCBI Taxonomy" id="110365"/>
    <lineage>
        <taxon>Eukaryota</taxon>
        <taxon>Sar</taxon>
        <taxon>Alveolata</taxon>
        <taxon>Apicomplexa</taxon>
        <taxon>Conoidasida</taxon>
        <taxon>Gregarinasina</taxon>
        <taxon>Eugregarinorida</taxon>
        <taxon>Gregarinidae</taxon>
        <taxon>Gregarina</taxon>
    </lineage>
</organism>
<keyword evidence="2 4" id="KW-0812">Transmembrane</keyword>
<comment type="caution">
    <text evidence="4">The sequence shown here is derived from an EMBL/GenBank/DDBJ whole genome shotgun (WGS) entry which is preliminary data.</text>
</comment>
<keyword evidence="2" id="KW-0472">Membrane</keyword>
<feature type="signal peptide" evidence="3">
    <location>
        <begin position="1"/>
        <end position="15"/>
    </location>
</feature>
<name>A0A023BBA8_GRENI</name>
<gene>
    <name evidence="4" type="ORF">GNI_026360</name>
</gene>
<sequence length="323" mass="31573">MRASLGLFLVGTVTADLFGGANEPVAPGDNVQSVVGTGSVQNPGVDAAAVGAASADGAEVAADIAGGAGNVLNGDAAVAGGASSLALPVANGNSFAGLAAPAADPVPGADPAAAVGAPVASGELASVTIQDGAAQMVGAAGGTNEGAGTDHEAGIFDRLFGDSETEDKDTVMANETLPLDAEAAGGLGAFIQDFAKELGPNATEGGNDLLRVAPMGILESDLPVEPSAQSEAQSEYQSEAQGDAGQSEAQGDSDAIHSKIAESSDHTGSTIGTVAAAGGVVMAGAGAFGIWARKRSARRHTELSRFGSPSRSNNELPRRFLPV</sequence>
<dbReference type="EMBL" id="AFNH02000197">
    <property type="protein sequence ID" value="EZG79455.1"/>
    <property type="molecule type" value="Genomic_DNA"/>
</dbReference>
<evidence type="ECO:0000256" key="2">
    <source>
        <dbReference type="SAM" id="Phobius"/>
    </source>
</evidence>
<dbReference type="Proteomes" id="UP000019763">
    <property type="component" value="Unassembled WGS sequence"/>
</dbReference>
<dbReference type="VEuPathDB" id="CryptoDB:GNI_026360"/>
<dbReference type="GeneID" id="22911160"/>
<reference evidence="4" key="1">
    <citation type="submission" date="2013-12" db="EMBL/GenBank/DDBJ databases">
        <authorList>
            <person name="Omoto C.K."/>
            <person name="Sibley D."/>
            <person name="Venepally P."/>
            <person name="Hadjithomas M."/>
            <person name="Karamycheva S."/>
            <person name="Brunk B."/>
            <person name="Roos D."/>
            <person name="Caler E."/>
            <person name="Lorenzi H."/>
        </authorList>
    </citation>
    <scope>NUCLEOTIDE SEQUENCE</scope>
</reference>
<evidence type="ECO:0000313" key="4">
    <source>
        <dbReference type="EMBL" id="EZG79455.1"/>
    </source>
</evidence>
<feature type="chain" id="PRO_5012745789" evidence="3">
    <location>
        <begin position="16"/>
        <end position="323"/>
    </location>
</feature>
<dbReference type="AlphaFoldDB" id="A0A023BBA8"/>
<keyword evidence="2" id="KW-1133">Transmembrane helix</keyword>